<proteinExistence type="predicted"/>
<dbReference type="Proteomes" id="UP000606786">
    <property type="component" value="Unassembled WGS sequence"/>
</dbReference>
<evidence type="ECO:0000256" key="1">
    <source>
        <dbReference type="SAM" id="MobiDB-lite"/>
    </source>
</evidence>
<sequence>MTEQAQPLSITINPLKYLNQLPEFNGDYRDLQTFVNLIDRVHPLLTAYDLPSQLLFSDIIKDIKNVLNNNIGDRCSLEELFDRLKSTTFKTNSVEFYNEIKQRLRNLNNKTVLSIGSGPAANECAKNNMKTALNIFKEKVPEPMRTILICRNPDSLETAMEILFQSGYAYVTSPNTTFSNHRTPNQEYKNLRTQKHNNRSYNNQNLSRTNNRDTQKNLSYQQPNFHNHHRNNRNNPHNWQGNHKNSGHNGQPFQRQNNWNPFRQQNSGHNGQPFQRQNNWNPFRQQEIPHTNNSPRPEPMDVNKFERQTKPTEDENFHYSASGNFHI</sequence>
<dbReference type="AlphaFoldDB" id="A0A811URU2"/>
<gene>
    <name evidence="2" type="ORF">CCAP1982_LOCUS10366</name>
</gene>
<protein>
    <submittedName>
        <fullName evidence="2">(Mediterranean fruit fly) hypothetical protein</fullName>
    </submittedName>
</protein>
<evidence type="ECO:0000313" key="2">
    <source>
        <dbReference type="EMBL" id="CAD7001879.1"/>
    </source>
</evidence>
<dbReference type="EMBL" id="CAJHJT010000023">
    <property type="protein sequence ID" value="CAD7001879.1"/>
    <property type="molecule type" value="Genomic_DNA"/>
</dbReference>
<feature type="region of interest" description="Disordered" evidence="1">
    <location>
        <begin position="191"/>
        <end position="279"/>
    </location>
</feature>
<comment type="caution">
    <text evidence="2">The sequence shown here is derived from an EMBL/GenBank/DDBJ whole genome shotgun (WGS) entry which is preliminary data.</text>
</comment>
<reference evidence="2" key="1">
    <citation type="submission" date="2020-11" db="EMBL/GenBank/DDBJ databases">
        <authorList>
            <person name="Whitehead M."/>
        </authorList>
    </citation>
    <scope>NUCLEOTIDE SEQUENCE</scope>
    <source>
        <strain evidence="2">EGII</strain>
    </source>
</reference>
<accession>A0A811URU2</accession>
<feature type="compositionally biased region" description="Polar residues" evidence="1">
    <location>
        <begin position="199"/>
        <end position="209"/>
    </location>
</feature>
<evidence type="ECO:0000313" key="3">
    <source>
        <dbReference type="Proteomes" id="UP000606786"/>
    </source>
</evidence>
<feature type="compositionally biased region" description="Polar residues" evidence="1">
    <location>
        <begin position="239"/>
        <end position="279"/>
    </location>
</feature>
<name>A0A811URU2_CERCA</name>
<keyword evidence="3" id="KW-1185">Reference proteome</keyword>
<organism evidence="2 3">
    <name type="scientific">Ceratitis capitata</name>
    <name type="common">Mediterranean fruit fly</name>
    <name type="synonym">Tephritis capitata</name>
    <dbReference type="NCBI Taxonomy" id="7213"/>
    <lineage>
        <taxon>Eukaryota</taxon>
        <taxon>Metazoa</taxon>
        <taxon>Ecdysozoa</taxon>
        <taxon>Arthropoda</taxon>
        <taxon>Hexapoda</taxon>
        <taxon>Insecta</taxon>
        <taxon>Pterygota</taxon>
        <taxon>Neoptera</taxon>
        <taxon>Endopterygota</taxon>
        <taxon>Diptera</taxon>
        <taxon>Brachycera</taxon>
        <taxon>Muscomorpha</taxon>
        <taxon>Tephritoidea</taxon>
        <taxon>Tephritidae</taxon>
        <taxon>Ceratitis</taxon>
        <taxon>Ceratitis</taxon>
    </lineage>
</organism>